<feature type="chain" id="PRO_5046980243" evidence="3">
    <location>
        <begin position="21"/>
        <end position="78"/>
    </location>
</feature>
<dbReference type="Pfam" id="PF20506">
    <property type="entry name" value="DUF6732"/>
    <property type="match status" value="1"/>
</dbReference>
<keyword evidence="2" id="KW-0812">Transmembrane</keyword>
<evidence type="ECO:0000313" key="5">
    <source>
        <dbReference type="Proteomes" id="UP001148313"/>
    </source>
</evidence>
<reference evidence="4" key="1">
    <citation type="submission" date="2022-11" db="EMBL/GenBank/DDBJ databases">
        <title>Hoeflea poritis sp. nov., isolated from scleractinian coral Porites lutea.</title>
        <authorList>
            <person name="Zhang G."/>
            <person name="Wei Q."/>
            <person name="Cai L."/>
        </authorList>
    </citation>
    <scope>NUCLEOTIDE SEQUENCE</scope>
    <source>
        <strain evidence="4">E7-10</strain>
    </source>
</reference>
<protein>
    <submittedName>
        <fullName evidence="4">Uncharacterized protein</fullName>
    </submittedName>
</protein>
<dbReference type="InterPro" id="IPR046619">
    <property type="entry name" value="DUF6732"/>
</dbReference>
<organism evidence="4 5">
    <name type="scientific">Hoeflea poritis</name>
    <dbReference type="NCBI Taxonomy" id="2993659"/>
    <lineage>
        <taxon>Bacteria</taxon>
        <taxon>Pseudomonadati</taxon>
        <taxon>Pseudomonadota</taxon>
        <taxon>Alphaproteobacteria</taxon>
        <taxon>Hyphomicrobiales</taxon>
        <taxon>Rhizobiaceae</taxon>
        <taxon>Hoeflea</taxon>
    </lineage>
</organism>
<sequence>MTRIFSVLAAFIFSSGTAHAHAGHVGELAGHAHWVGLAAVLGAAALAALVAKAGKRKPADEEEPDAEEADDQAEGVQA</sequence>
<comment type="caution">
    <text evidence="4">The sequence shown here is derived from an EMBL/GenBank/DDBJ whole genome shotgun (WGS) entry which is preliminary data.</text>
</comment>
<gene>
    <name evidence="4" type="ORF">OOZ53_04875</name>
</gene>
<name>A0ABT4VIZ2_9HYPH</name>
<feature type="signal peptide" evidence="3">
    <location>
        <begin position="1"/>
        <end position="20"/>
    </location>
</feature>
<feature type="transmembrane region" description="Helical" evidence="2">
    <location>
        <begin position="32"/>
        <end position="51"/>
    </location>
</feature>
<keyword evidence="2" id="KW-1133">Transmembrane helix</keyword>
<keyword evidence="5" id="KW-1185">Reference proteome</keyword>
<dbReference type="RefSeq" id="WP_271088199.1">
    <property type="nucleotide sequence ID" value="NZ_JAPJZH010000002.1"/>
</dbReference>
<feature type="compositionally biased region" description="Acidic residues" evidence="1">
    <location>
        <begin position="60"/>
        <end position="78"/>
    </location>
</feature>
<proteinExistence type="predicted"/>
<evidence type="ECO:0000256" key="3">
    <source>
        <dbReference type="SAM" id="SignalP"/>
    </source>
</evidence>
<dbReference type="EMBL" id="JAPJZH010000002">
    <property type="protein sequence ID" value="MDA4844670.1"/>
    <property type="molecule type" value="Genomic_DNA"/>
</dbReference>
<keyword evidence="3" id="KW-0732">Signal</keyword>
<evidence type="ECO:0000256" key="1">
    <source>
        <dbReference type="SAM" id="MobiDB-lite"/>
    </source>
</evidence>
<evidence type="ECO:0000256" key="2">
    <source>
        <dbReference type="SAM" id="Phobius"/>
    </source>
</evidence>
<feature type="region of interest" description="Disordered" evidence="1">
    <location>
        <begin position="54"/>
        <end position="78"/>
    </location>
</feature>
<accession>A0ABT4VIZ2</accession>
<keyword evidence="2" id="KW-0472">Membrane</keyword>
<dbReference type="Proteomes" id="UP001148313">
    <property type="component" value="Unassembled WGS sequence"/>
</dbReference>
<evidence type="ECO:0000313" key="4">
    <source>
        <dbReference type="EMBL" id="MDA4844670.1"/>
    </source>
</evidence>